<gene>
    <name evidence="2" type="ORF">SHY70_03580</name>
</gene>
<evidence type="ECO:0000313" key="3">
    <source>
        <dbReference type="Proteomes" id="UP001270004"/>
    </source>
</evidence>
<feature type="domain" description="Anti-bacteriophage protein A/HamA C-terminal" evidence="1">
    <location>
        <begin position="88"/>
        <end position="295"/>
    </location>
</feature>
<evidence type="ECO:0000313" key="2">
    <source>
        <dbReference type="EMBL" id="MDX5037363.1"/>
    </source>
</evidence>
<comment type="caution">
    <text evidence="2">The sequence shown here is derived from an EMBL/GenBank/DDBJ whole genome shotgun (WGS) entry which is preliminary data.</text>
</comment>
<dbReference type="Proteomes" id="UP001270004">
    <property type="component" value="Unassembled WGS sequence"/>
</dbReference>
<evidence type="ECO:0000259" key="1">
    <source>
        <dbReference type="Pfam" id="PF08878"/>
    </source>
</evidence>
<dbReference type="AlphaFoldDB" id="A0AAW9DEL7"/>
<dbReference type="Pfam" id="PF08878">
    <property type="entry name" value="HamA"/>
    <property type="match status" value="1"/>
</dbReference>
<sequence>MEEIDFEEFKIYKEENKYSFLYADFDDENKFLTGLVSYIFDEKNLLLYSELNTGIEFTPGKKEYVRIYKNIQYFLNEELMKIPVVDLDDELERILGEEYECLRDSDGKFLIKQDKIGKIGEYIFHLILTRYFGYKCIIPKFRITTDRNMSAFGIDTLFYDDEKSEILFGEAKFSKKLKNGVSLVNRSLRDYEQNIKEEYLLVLSNENFNLNSSFLNKYKDTIEVCRTFEDFIKESNINSVIIPIFIAHGDGNKEKIEKFLDRLNSVNSNKMLGLETKYLLISLPVIDKEKFVDFAIRMAVNKAREYECK</sequence>
<organism evidence="2 3">
    <name type="scientific">Streptococcus suis</name>
    <dbReference type="NCBI Taxonomy" id="1307"/>
    <lineage>
        <taxon>Bacteria</taxon>
        <taxon>Bacillati</taxon>
        <taxon>Bacillota</taxon>
        <taxon>Bacilli</taxon>
        <taxon>Lactobacillales</taxon>
        <taxon>Streptococcaceae</taxon>
        <taxon>Streptococcus</taxon>
    </lineage>
</organism>
<protein>
    <submittedName>
        <fullName evidence="2">Hachiman antiphage defense system protein HamA</fullName>
    </submittedName>
</protein>
<name>A0AAW9DEL7_STRSU</name>
<proteinExistence type="predicted"/>
<accession>A0AAW9DEL7</accession>
<dbReference type="RefSeq" id="WP_105143563.1">
    <property type="nucleotide sequence ID" value="NZ_CP068708.1"/>
</dbReference>
<dbReference type="InterPro" id="IPR014976">
    <property type="entry name" value="AbpA_HamA_C"/>
</dbReference>
<dbReference type="EMBL" id="JAWWZK010000005">
    <property type="protein sequence ID" value="MDX5037363.1"/>
    <property type="molecule type" value="Genomic_DNA"/>
</dbReference>
<reference evidence="2" key="1">
    <citation type="submission" date="2023-11" db="EMBL/GenBank/DDBJ databases">
        <title>Antimicrobial resistance in invasive Streptococcus suis isolated in Spain and the associated genetic mechanisms.</title>
        <authorList>
            <person name="Uruen C."/>
            <person name="Arenas J.A."/>
        </authorList>
    </citation>
    <scope>NUCLEOTIDE SEQUENCE</scope>
    <source>
        <strain evidence="2">Ss_70</strain>
    </source>
</reference>